<sequence length="2075" mass="238431">IPSIYSFKYKNYCDKQREMTALLNRITDQVNPIWIEGVLSTSSGVIKRCSRDMPGFDVSLKFDAVNQRIVFEELQFSEDWGDSSTIPSSYQEGHHISVEQLRTFQHDYTFWILSEETDRKLSSVFSPLDSNDDMTPDVIVSRDGLLAFYEFGTTMNSNRLQGPHDIKIEKYKSVINDRLRNDSKEVKCFLAAIIVSTTAICYSDLLDLDEFTINELIHRYRFATRVVDEAKRQGVQLAESPREQELINLKLTLTSIEPEFTDDGLPGAVTKGSIITDDISTEAALNYSKLLYHKCFLEGVRHMGKQDVPDRGQITDYIDSIIGGRVDQKSIIQLPGNLPSPFEIREAWLPLTSENPVLSLWSTVLCKVKNDEVDLAEYDEEDLLRVALSKDSPEENDVYHSLKSKYHRINIDLDETQRTEFAKLGVNAKHHLDEPEVQDYRLSKKEGFSYNCATDDVDDFLESDFNINRSARSNASYSIINLLKTSQDIYPSSPSSQLRTITKLTSLPFHNLMEMYTDIGVELSISLKQNVKGNDFILKKLRSYDIWLLIKPTSSDKHIFVSFFWKAGEQIIPPGVSKRHHSYGDYCFTDFVSFNISKLVNIVKAQSTFLSMVFQWCRYYDEVKWDDLEAIDPNVWKMLKLCMMIHLEDKHQTEEVFTLFRYISMEKYSLVSQDPFKMIEKFPTVIRSRLALWAIRKLIMEMGRGPYFFRKNDGREQWENLWNPYLNVQERDPSKLVELYYIGYAKNKDEISSPNTDFELVKKIIKYEMALYEADTRLLGTGDPVIQIPEAQITDDLKSLVDASCLRSGNGDLHKLKFHEFSRRANCAAADNLRMFWRKEFGRDFDNKITDMILRRMVSISWDKVATLKASSTFDPKEAPEGKVRTTRMRVIIAVLQNEGLIGKKPVDSIVNILNWVDSDGGLRVDLFKKNQHGGLREIYVLELHSRILQLFLEEISRAICDTIPMEMMMHASEKLRRPQEHIIRSARRPEKFKTNVCSSNDAKVWNQGHLVTKFIQFLVRALPTEFHGLIINGMKQWLNKRIKLPDGVYNLLFFKPETEFFGKEESTLSDAYRGLVEVPWMKMGANHMNIRSGMMQGILHYTSSAYHASVLMLRDNLFKSYMQKLGIKVLTTDLVSSDDSSRLTDTFSTSEQLAKRGLIFSRADHIAIAKFSTFFGIAMSPKSSIATSHVVEFNSEFYIRASLARPTYKWVVAAIGVIEIESLFERQELMYNLMVELLEGGSGFMQAHGTQLAQAFLHYKLLGAGINKLWATYSHKLTDIADPSLGFFLTDPPVACGLFGLNFSFWSLVLANEHLNCRLQNQIETGNLTSTTKGSLMNGVQIRYGNRARVLKILEDAESYYPGWQDVIESDPQVLYQHPSNKRDVLLRMLVKLTSPSVTASLSAGNAISRMISSSVYVITHKATSLGSAWFKLVENYQELNSKRYSLFQLLAMDVDRKPLTPENFQALFPLSKQYQQADDLIRKVSKFQHTHSNQRKRLRSHIAVFPVQSEVALSLEDVVRRIWFGQVLPVSDRVVRASWAHYKRLFPWLLEDPIDTLKSEDCPFDSQISLRNFVARQGLKSRFVHLTGAPVRTTESHDMILTAICNNQKPHVVLSLEGKSRDQHKIHSFDSMVANLAKILAYPWNNEEKLRRVSNELEFGQNIWDGGVVRPPPRLQRLSVIQDAIRYSRNPSKTLSDGQKIYDKISLMKGGSIGGWLRRQSRTDTGWSGSGVWFGKTGDTIIRLELQGGELLRMTVDDIESAKRDRNLIAKLISDMEVFVKPSSLTFSMSNWFWFGSNFSRERIGCPVFVGKQVFNEASEMPRFVTRVLDSSIRLYLDVGRMLNICSYNYQSEDFRWYATSPGRSADAVWENWSRNASLSPDLAIRVLKAPIYKKTSTKMDMGKLKEFFKNLLRSSVASVGLNPSIHDLLKMPDELDDFEVGISLDDLLDYTDLIVTEDSDVAADDRESSEVVKYDLDMGLGIDELFDFSYNEERSSRPDIFRNHLLFKELCSWWLSDLSRRERKLFIEKKQVFSNREDMKEILNHYLEMNLMIVEDAPQDLSGLEEFEQLFE</sequence>
<reference evidence="11" key="3">
    <citation type="submission" date="2014-09" db="EMBL/GenBank/DDBJ databases">
        <authorList>
            <person name="Magalhaes I.L.F."/>
            <person name="Oliveira U."/>
            <person name="Santos F.R."/>
            <person name="Vidigal T.H.D.A."/>
            <person name="Brescovit A.D."/>
            <person name="Santos A.J."/>
        </authorList>
    </citation>
    <scope>NUCLEOTIDE SEQUENCE</scope>
</reference>
<dbReference type="GO" id="GO:0006351">
    <property type="term" value="P:DNA-templated transcription"/>
    <property type="evidence" value="ECO:0007669"/>
    <property type="project" value="InterPro"/>
</dbReference>
<dbReference type="InterPro" id="IPR029124">
    <property type="entry name" value="L_protein_N"/>
</dbReference>
<evidence type="ECO:0000256" key="2">
    <source>
        <dbReference type="ARBA" id="ARBA00004328"/>
    </source>
</evidence>
<gene>
    <name evidence="10" type="primary">L_8</name>
    <name evidence="10" type="ORF">CM83_71045</name>
</gene>
<evidence type="ECO:0000256" key="6">
    <source>
        <dbReference type="ARBA" id="ARBA00023184"/>
    </source>
</evidence>
<evidence type="ECO:0000313" key="10">
    <source>
        <dbReference type="EMBL" id="JAG07595.1"/>
    </source>
</evidence>
<dbReference type="GO" id="GO:0044172">
    <property type="term" value="C:host cell endoplasmic reticulum-Golgi intermediate compartment"/>
    <property type="evidence" value="ECO:0007669"/>
    <property type="project" value="UniProtKB-SubCell"/>
</dbReference>
<dbReference type="InterPro" id="IPR022531">
    <property type="entry name" value="L_PA-C-like"/>
</dbReference>
<dbReference type="EMBL" id="GBRD01015845">
    <property type="protein sequence ID" value="JAG49981.1"/>
    <property type="molecule type" value="Transcribed_RNA"/>
</dbReference>
<keyword evidence="4" id="KW-0378">Hydrolase</keyword>
<reference evidence="10" key="1">
    <citation type="journal article" date="2014" name="PLoS ONE">
        <title>Transcriptome-Based Identification of ABC Transporters in the Western Tarnished Plant Bug Lygus hesperus.</title>
        <authorList>
            <person name="Hull J.J."/>
            <person name="Chaney K."/>
            <person name="Geib S.M."/>
            <person name="Fabrick J.A."/>
            <person name="Brent C.S."/>
            <person name="Walsh D."/>
            <person name="Lavine L.C."/>
        </authorList>
    </citation>
    <scope>NUCLEOTIDE SEQUENCE</scope>
</reference>
<keyword evidence="10" id="KW-0696">RNA-directed RNA polymerase</keyword>
<keyword evidence="10" id="KW-0548">Nucleotidyltransferase</keyword>
<feature type="non-terminal residue" evidence="10">
    <location>
        <position position="1"/>
    </location>
</feature>
<dbReference type="Pfam" id="PF15518">
    <property type="entry name" value="L_protein_N"/>
    <property type="match status" value="1"/>
</dbReference>
<evidence type="ECO:0000256" key="3">
    <source>
        <dbReference type="ARBA" id="ARBA00004452"/>
    </source>
</evidence>
<protein>
    <submittedName>
        <fullName evidence="10">RNA-directed RNA polymerase L</fullName>
    </submittedName>
</protein>
<reference evidence="10" key="2">
    <citation type="submission" date="2014-07" db="EMBL/GenBank/DDBJ databases">
        <authorList>
            <person name="Hull J."/>
        </authorList>
    </citation>
    <scope>NUCLEOTIDE SEQUENCE</scope>
</reference>
<dbReference type="PROSITE" id="PS50525">
    <property type="entry name" value="RDRP_SSRNA_NEG_SEG"/>
    <property type="match status" value="1"/>
</dbReference>
<evidence type="ECO:0000256" key="4">
    <source>
        <dbReference type="ARBA" id="ARBA00022801"/>
    </source>
</evidence>
<evidence type="ECO:0000256" key="7">
    <source>
        <dbReference type="ARBA" id="ARBA00034123"/>
    </source>
</evidence>
<keyword evidence="6" id="KW-1038">Host endoplasmic reticulum</keyword>
<dbReference type="GO" id="GO:0016787">
    <property type="term" value="F:hydrolase activity"/>
    <property type="evidence" value="ECO:0007669"/>
    <property type="project" value="UniProtKB-KW"/>
</dbReference>
<keyword evidence="10" id="KW-0808">Transferase</keyword>
<proteinExistence type="inferred from homology"/>
<dbReference type="Pfam" id="PF12603">
    <property type="entry name" value="L_PA-C-like"/>
    <property type="match status" value="1"/>
</dbReference>
<dbReference type="EMBL" id="GBHO01036009">
    <property type="protein sequence ID" value="JAG07595.1"/>
    <property type="molecule type" value="Transcribed_RNA"/>
</dbReference>
<name>A0A0A9WS06_LYGHE</name>
<evidence type="ECO:0000313" key="11">
    <source>
        <dbReference type="EMBL" id="JAG49981.1"/>
    </source>
</evidence>
<organism evidence="10">
    <name type="scientific">Lygus hesperus</name>
    <name type="common">Western plant bug</name>
    <dbReference type="NCBI Taxonomy" id="30085"/>
    <lineage>
        <taxon>Eukaryota</taxon>
        <taxon>Metazoa</taxon>
        <taxon>Ecdysozoa</taxon>
        <taxon>Arthropoda</taxon>
        <taxon>Hexapoda</taxon>
        <taxon>Insecta</taxon>
        <taxon>Pterygota</taxon>
        <taxon>Neoptera</taxon>
        <taxon>Paraneoptera</taxon>
        <taxon>Hemiptera</taxon>
        <taxon>Heteroptera</taxon>
        <taxon>Panheteroptera</taxon>
        <taxon>Cimicomorpha</taxon>
        <taxon>Miridae</taxon>
        <taxon>Mirini</taxon>
        <taxon>Lygus</taxon>
    </lineage>
</organism>
<evidence type="ECO:0000256" key="5">
    <source>
        <dbReference type="ARBA" id="ARBA00022812"/>
    </source>
</evidence>
<dbReference type="GO" id="GO:0003968">
    <property type="term" value="F:RNA-directed RNA polymerase activity"/>
    <property type="evidence" value="ECO:0007669"/>
    <property type="project" value="UniProtKB-KW"/>
</dbReference>
<dbReference type="GO" id="GO:0039694">
    <property type="term" value="P:viral RNA genome replication"/>
    <property type="evidence" value="ECO:0007669"/>
    <property type="project" value="InterPro"/>
</dbReference>
<accession>A0A0A9WS06</accession>
<evidence type="ECO:0000256" key="1">
    <source>
        <dbReference type="ARBA" id="ARBA00004136"/>
    </source>
</evidence>
<evidence type="ECO:0000256" key="8">
    <source>
        <dbReference type="ARBA" id="ARBA00046037"/>
    </source>
</evidence>
<dbReference type="InterPro" id="IPR007099">
    <property type="entry name" value="RNA-dir_pol_NSvirus"/>
</dbReference>
<comment type="similarity">
    <text evidence="7">Belongs to the Bunyavirales RNA polymerase family.</text>
</comment>
<keyword evidence="5" id="KW-1040">Host Golgi apparatus</keyword>
<dbReference type="Pfam" id="PF04196">
    <property type="entry name" value="Bunya_RdRp"/>
    <property type="match status" value="1"/>
</dbReference>
<dbReference type="InterPro" id="IPR007322">
    <property type="entry name" value="RNA_pol_bunyavir"/>
</dbReference>
<comment type="function">
    <text evidence="8">RNA-dependent RNA polymerase, which is responsible for the replication and transcription of the viral RNA genome using antigenomic RNA as an intermediate. During transcription, synthesizes subgenomic RNAs and assures their capping by a cap-snatching mechanism, which involves the endonuclease activity cleaving the host capped pre-mRNAs. These short capped RNAs are then used as primers for viral transcription. The 3'-end of subgenomic mRNAs molecules are not polyadenylated. During replication, the polymerase binds the 5' and 3' vRNA extremities at distinct sites. In turn, significant conformational changes occur in the polymerase and in vRNA to initiate active RNA synthesis. As a consequence of the use of the same enzyme for both transcription and replication, these mechanisms need to be well coordinated.</text>
</comment>
<comment type="subcellular location">
    <subcellularLocation>
        <location evidence="1">Host Golgi apparatus</location>
    </subcellularLocation>
    <subcellularLocation>
        <location evidence="3">Host endoplasmic reticulum-Golgi intermediate compartment</location>
    </subcellularLocation>
    <subcellularLocation>
        <location evidence="2">Virion</location>
    </subcellularLocation>
</comment>
<dbReference type="GO" id="GO:0044177">
    <property type="term" value="C:host cell Golgi apparatus"/>
    <property type="evidence" value="ECO:0007669"/>
    <property type="project" value="UniProtKB-SubCell"/>
</dbReference>
<evidence type="ECO:0000259" key="9">
    <source>
        <dbReference type="PROSITE" id="PS50525"/>
    </source>
</evidence>
<feature type="domain" description="RdRp catalytic" evidence="9">
    <location>
        <begin position="985"/>
        <end position="1186"/>
    </location>
</feature>